<reference evidence="3" key="1">
    <citation type="journal article" date="2023" name="Mol. Phylogenet. Evol.">
        <title>Genome-scale phylogeny and comparative genomics of the fungal order Sordariales.</title>
        <authorList>
            <person name="Hensen N."/>
            <person name="Bonometti L."/>
            <person name="Westerberg I."/>
            <person name="Brannstrom I.O."/>
            <person name="Guillou S."/>
            <person name="Cros-Aarteil S."/>
            <person name="Calhoun S."/>
            <person name="Haridas S."/>
            <person name="Kuo A."/>
            <person name="Mondo S."/>
            <person name="Pangilinan J."/>
            <person name="Riley R."/>
            <person name="LaButti K."/>
            <person name="Andreopoulos B."/>
            <person name="Lipzen A."/>
            <person name="Chen C."/>
            <person name="Yan M."/>
            <person name="Daum C."/>
            <person name="Ng V."/>
            <person name="Clum A."/>
            <person name="Steindorff A."/>
            <person name="Ohm R.A."/>
            <person name="Martin F."/>
            <person name="Silar P."/>
            <person name="Natvig D.O."/>
            <person name="Lalanne C."/>
            <person name="Gautier V."/>
            <person name="Ament-Velasquez S.L."/>
            <person name="Kruys A."/>
            <person name="Hutchinson M.I."/>
            <person name="Powell A.J."/>
            <person name="Barry K."/>
            <person name="Miller A.N."/>
            <person name="Grigoriev I.V."/>
            <person name="Debuchy R."/>
            <person name="Gladieux P."/>
            <person name="Hiltunen Thoren M."/>
            <person name="Johannesson H."/>
        </authorList>
    </citation>
    <scope>NUCLEOTIDE SEQUENCE</scope>
    <source>
        <strain evidence="3">FGSC 1904</strain>
    </source>
</reference>
<keyword evidence="4" id="KW-1185">Reference proteome</keyword>
<evidence type="ECO:0000256" key="2">
    <source>
        <dbReference type="SAM" id="SignalP"/>
    </source>
</evidence>
<dbReference type="EMBL" id="JAUTDP010000006">
    <property type="protein sequence ID" value="KAK3398817.1"/>
    <property type="molecule type" value="Genomic_DNA"/>
</dbReference>
<feature type="chain" id="PRO_5041983422" evidence="2">
    <location>
        <begin position="20"/>
        <end position="171"/>
    </location>
</feature>
<proteinExistence type="predicted"/>
<evidence type="ECO:0000256" key="1">
    <source>
        <dbReference type="SAM" id="MobiDB-lite"/>
    </source>
</evidence>
<sequence>MKLSFTITAFLLMVGLVAAQDLSKYNLSWCAENTLVHTSGILSGEARDNERSPYADCVYIYNGQWFDYQCLCAGGDGEGSAIMSEAMQIGHVWYHEKCGWENMFDVYFPEIRDFCRKAMKDDAMTRPKHMGTRRPKTTSNSRHRRRQALKKQSSLDESDAALKSDREGTTD</sequence>
<gene>
    <name evidence="3" type="ORF">B0T20DRAFT_412075</name>
</gene>
<organism evidence="3 4">
    <name type="scientific">Sordaria brevicollis</name>
    <dbReference type="NCBI Taxonomy" id="83679"/>
    <lineage>
        <taxon>Eukaryota</taxon>
        <taxon>Fungi</taxon>
        <taxon>Dikarya</taxon>
        <taxon>Ascomycota</taxon>
        <taxon>Pezizomycotina</taxon>
        <taxon>Sordariomycetes</taxon>
        <taxon>Sordariomycetidae</taxon>
        <taxon>Sordariales</taxon>
        <taxon>Sordariaceae</taxon>
        <taxon>Sordaria</taxon>
    </lineage>
</organism>
<feature type="signal peptide" evidence="2">
    <location>
        <begin position="1"/>
        <end position="19"/>
    </location>
</feature>
<feature type="compositionally biased region" description="Basic residues" evidence="1">
    <location>
        <begin position="126"/>
        <end position="149"/>
    </location>
</feature>
<reference evidence="3" key="2">
    <citation type="submission" date="2023-07" db="EMBL/GenBank/DDBJ databases">
        <authorList>
            <consortium name="Lawrence Berkeley National Laboratory"/>
            <person name="Haridas S."/>
            <person name="Hensen N."/>
            <person name="Bonometti L."/>
            <person name="Westerberg I."/>
            <person name="Brannstrom I.O."/>
            <person name="Guillou S."/>
            <person name="Cros-Aarteil S."/>
            <person name="Calhoun S."/>
            <person name="Kuo A."/>
            <person name="Mondo S."/>
            <person name="Pangilinan J."/>
            <person name="Riley R."/>
            <person name="LaButti K."/>
            <person name="Andreopoulos B."/>
            <person name="Lipzen A."/>
            <person name="Chen C."/>
            <person name="Yanf M."/>
            <person name="Daum C."/>
            <person name="Ng V."/>
            <person name="Clum A."/>
            <person name="Steindorff A."/>
            <person name="Ohm R."/>
            <person name="Martin F."/>
            <person name="Silar P."/>
            <person name="Natvig D."/>
            <person name="Lalanne C."/>
            <person name="Gautier V."/>
            <person name="Ament-velasquez S.L."/>
            <person name="Kruys A."/>
            <person name="Hutchinson M.I."/>
            <person name="Powell A.J."/>
            <person name="Barry K."/>
            <person name="Miller A.N."/>
            <person name="Grigoriev I.V."/>
            <person name="Debuchy R."/>
            <person name="Gladieux P."/>
            <person name="Thoren M.H."/>
            <person name="Johannesson H."/>
        </authorList>
    </citation>
    <scope>NUCLEOTIDE SEQUENCE</scope>
    <source>
        <strain evidence="3">FGSC 1904</strain>
    </source>
</reference>
<keyword evidence="2" id="KW-0732">Signal</keyword>
<evidence type="ECO:0000313" key="4">
    <source>
        <dbReference type="Proteomes" id="UP001281003"/>
    </source>
</evidence>
<feature type="compositionally biased region" description="Basic and acidic residues" evidence="1">
    <location>
        <begin position="160"/>
        <end position="171"/>
    </location>
</feature>
<protein>
    <submittedName>
        <fullName evidence="3">Uncharacterized protein</fullName>
    </submittedName>
</protein>
<name>A0AAE0PFB1_SORBR</name>
<evidence type="ECO:0000313" key="3">
    <source>
        <dbReference type="EMBL" id="KAK3398817.1"/>
    </source>
</evidence>
<dbReference type="Proteomes" id="UP001281003">
    <property type="component" value="Unassembled WGS sequence"/>
</dbReference>
<accession>A0AAE0PFB1</accession>
<dbReference type="AlphaFoldDB" id="A0AAE0PFB1"/>
<feature type="region of interest" description="Disordered" evidence="1">
    <location>
        <begin position="125"/>
        <end position="171"/>
    </location>
</feature>
<comment type="caution">
    <text evidence="3">The sequence shown here is derived from an EMBL/GenBank/DDBJ whole genome shotgun (WGS) entry which is preliminary data.</text>
</comment>